<evidence type="ECO:0000256" key="3">
    <source>
        <dbReference type="ARBA" id="ARBA00023216"/>
    </source>
</evidence>
<evidence type="ECO:0000313" key="5">
    <source>
        <dbReference type="Proteomes" id="UP000095280"/>
    </source>
</evidence>
<evidence type="ECO:0000256" key="1">
    <source>
        <dbReference type="ARBA" id="ARBA00007831"/>
    </source>
</evidence>
<evidence type="ECO:0000313" key="6">
    <source>
        <dbReference type="WBParaSite" id="maker-unitig_24907-snap-gene-0.2-mRNA-1"/>
    </source>
</evidence>
<dbReference type="AlphaFoldDB" id="A0A1I8F8T1"/>
<dbReference type="GO" id="GO:0012506">
    <property type="term" value="C:vesicle membrane"/>
    <property type="evidence" value="ECO:0007669"/>
    <property type="project" value="TreeGrafter"/>
</dbReference>
<dbReference type="PANTHER" id="PTHR10502">
    <property type="entry name" value="ANNEXIN"/>
    <property type="match status" value="1"/>
</dbReference>
<keyword evidence="3" id="KW-0041">Annexin</keyword>
<dbReference type="InterPro" id="IPR018502">
    <property type="entry name" value="Annexin_repeat"/>
</dbReference>
<feature type="region of interest" description="Disordered" evidence="4">
    <location>
        <begin position="1"/>
        <end position="27"/>
    </location>
</feature>
<dbReference type="WBParaSite" id="maker-unitig_24907-snap-gene-0.2-mRNA-1">
    <property type="protein sequence ID" value="maker-unitig_24907-snap-gene-0.2-mRNA-1"/>
    <property type="gene ID" value="maker-unitig_24907-snap-gene-0.2"/>
</dbReference>
<dbReference type="GO" id="GO:0001786">
    <property type="term" value="F:phosphatidylserine binding"/>
    <property type="evidence" value="ECO:0007669"/>
    <property type="project" value="TreeGrafter"/>
</dbReference>
<dbReference type="GO" id="GO:0005886">
    <property type="term" value="C:plasma membrane"/>
    <property type="evidence" value="ECO:0007669"/>
    <property type="project" value="TreeGrafter"/>
</dbReference>
<dbReference type="GO" id="GO:0005544">
    <property type="term" value="F:calcium-dependent phospholipid binding"/>
    <property type="evidence" value="ECO:0007669"/>
    <property type="project" value="InterPro"/>
</dbReference>
<dbReference type="Gene3D" id="1.10.220.10">
    <property type="entry name" value="Annexin"/>
    <property type="match status" value="2"/>
</dbReference>
<feature type="compositionally biased region" description="Low complexity" evidence="4">
    <location>
        <begin position="15"/>
        <end position="26"/>
    </location>
</feature>
<protein>
    <submittedName>
        <fullName evidence="6">Annexin</fullName>
    </submittedName>
</protein>
<dbReference type="InterPro" id="IPR037104">
    <property type="entry name" value="Annexin_sf"/>
</dbReference>
<name>A0A1I8F8T1_9PLAT</name>
<reference evidence="6" key="1">
    <citation type="submission" date="2016-11" db="UniProtKB">
        <authorList>
            <consortium name="WormBaseParasite"/>
        </authorList>
    </citation>
    <scope>IDENTIFICATION</scope>
</reference>
<comment type="similarity">
    <text evidence="1">Belongs to the annexin family.</text>
</comment>
<dbReference type="PANTHER" id="PTHR10502:SF102">
    <property type="entry name" value="ANNEXIN B11"/>
    <property type="match status" value="1"/>
</dbReference>
<proteinExistence type="inferred from homology"/>
<accession>A0A1I8F8T1</accession>
<dbReference type="GO" id="GO:0005634">
    <property type="term" value="C:nucleus"/>
    <property type="evidence" value="ECO:0007669"/>
    <property type="project" value="TreeGrafter"/>
</dbReference>
<dbReference type="PRINTS" id="PR00196">
    <property type="entry name" value="ANNEXIN"/>
</dbReference>
<keyword evidence="5" id="KW-1185">Reference proteome</keyword>
<dbReference type="InterPro" id="IPR001464">
    <property type="entry name" value="Annexin"/>
</dbReference>
<dbReference type="GO" id="GO:0005509">
    <property type="term" value="F:calcium ion binding"/>
    <property type="evidence" value="ECO:0007669"/>
    <property type="project" value="InterPro"/>
</dbReference>
<dbReference type="GO" id="GO:0005737">
    <property type="term" value="C:cytoplasm"/>
    <property type="evidence" value="ECO:0007669"/>
    <property type="project" value="TreeGrafter"/>
</dbReference>
<evidence type="ECO:0000256" key="4">
    <source>
        <dbReference type="SAM" id="MobiDB-lite"/>
    </source>
</evidence>
<dbReference type="Pfam" id="PF00191">
    <property type="entry name" value="Annexin"/>
    <property type="match status" value="1"/>
</dbReference>
<dbReference type="Proteomes" id="UP000095280">
    <property type="component" value="Unplaced"/>
</dbReference>
<organism evidence="5 6">
    <name type="scientific">Macrostomum lignano</name>
    <dbReference type="NCBI Taxonomy" id="282301"/>
    <lineage>
        <taxon>Eukaryota</taxon>
        <taxon>Metazoa</taxon>
        <taxon>Spiralia</taxon>
        <taxon>Lophotrochozoa</taxon>
        <taxon>Platyhelminthes</taxon>
        <taxon>Rhabditophora</taxon>
        <taxon>Macrostomorpha</taxon>
        <taxon>Macrostomida</taxon>
        <taxon>Macrostomidae</taxon>
        <taxon>Macrostomum</taxon>
    </lineage>
</organism>
<dbReference type="SMART" id="SM00335">
    <property type="entry name" value="ANX"/>
    <property type="match status" value="1"/>
</dbReference>
<sequence length="567" mass="61675">RFSRQDSSLPPSPPSEQSESESQVVPKTARRLKELRDALMMMMPSWLRLGAAFLSLGGPETLDVVSPVRVLMEDWEQPSTTMWERTEQLVGMVEEAKREQSALFIRLRIFRPTEDAEAIQRALNESPVDQQSIIDILTRRVASQRAAISAAFADIDPDGQCLSEKARRARRQKILTDSVGFSASTSPSSTPASCGQALESPQADEASLIEILCSRTQSKIEAAKMAYRQMYGRSFAEDALEGISGPFKTLLNGLAGRSRPEGAVFDCDQARRDGRTLADEGPAGWAAGGRLTELLIERSNAHMRRRRSPSASGFCAAKTAAAAAGSKTSASMVKLRVPAGDHDDQVVLRVVISRCELDMVQIKEAFLALTRRSGQLPSRLRWRAMSGNALKSDSQQAIRDLEERENASIPDAEVSPAAQLMQRLMLNRQPEMAKASAATAAAAGGACPDEAASPDDENHVKATLRELVIYCCFLVLMTVVCQPATPSTACLAASGNLSAANATAALDNLLRDCPCWAWRRFVRWRVGNRTCKVAKPFRGVIGWCTGRTRLTTRTGELFQGRGGGSGM</sequence>
<keyword evidence="2" id="KW-0677">Repeat</keyword>
<dbReference type="SUPFAM" id="SSF47874">
    <property type="entry name" value="Annexin"/>
    <property type="match status" value="1"/>
</dbReference>
<evidence type="ECO:0000256" key="2">
    <source>
        <dbReference type="ARBA" id="ARBA00022737"/>
    </source>
</evidence>